<comment type="caution">
    <text evidence="1">The sequence shown here is derived from an EMBL/GenBank/DDBJ whole genome shotgun (WGS) entry which is preliminary data.</text>
</comment>
<organism evidence="1 2">
    <name type="scientific">Leptotrichia wadei</name>
    <dbReference type="NCBI Taxonomy" id="157687"/>
    <lineage>
        <taxon>Bacteria</taxon>
        <taxon>Fusobacteriati</taxon>
        <taxon>Fusobacteriota</taxon>
        <taxon>Fusobacteriia</taxon>
        <taxon>Fusobacteriales</taxon>
        <taxon>Leptotrichiaceae</taxon>
        <taxon>Leptotrichia</taxon>
    </lineage>
</organism>
<gene>
    <name evidence="1" type="ORF">HMPREF3180_00060</name>
</gene>
<accession>A0A134ARG4</accession>
<dbReference type="EMBL" id="LSDD01000004">
    <property type="protein sequence ID" value="KXB70266.1"/>
    <property type="molecule type" value="Genomic_DNA"/>
</dbReference>
<keyword evidence="2" id="KW-1185">Reference proteome</keyword>
<protein>
    <submittedName>
        <fullName evidence="1">Toxin-antitoxin system, antitoxin component, Xre family</fullName>
    </submittedName>
</protein>
<dbReference type="PATRIC" id="fig|157687.3.peg.62"/>
<dbReference type="Pfam" id="PF05339">
    <property type="entry name" value="DUF739"/>
    <property type="match status" value="1"/>
</dbReference>
<sequence length="72" mass="8205">MKFNNSKLRGKIRENFGSEYAFGEALGMALSTLSGKLNNKSEFTRSEILSIVKLLNLKKEEIYDVFFCLFSS</sequence>
<dbReference type="AlphaFoldDB" id="A0A134ARG4"/>
<dbReference type="InterPro" id="IPR008003">
    <property type="entry name" value="DUF739"/>
</dbReference>
<dbReference type="RefSeq" id="WP_060917168.1">
    <property type="nucleotide sequence ID" value="NZ_KQ959999.1"/>
</dbReference>
<dbReference type="Proteomes" id="UP000070483">
    <property type="component" value="Unassembled WGS sequence"/>
</dbReference>
<dbReference type="STRING" id="157687.HMPREF3180_00060"/>
<name>A0A134ARG4_9FUSO</name>
<evidence type="ECO:0000313" key="1">
    <source>
        <dbReference type="EMBL" id="KXB70266.1"/>
    </source>
</evidence>
<reference evidence="2" key="1">
    <citation type="submission" date="2016-01" db="EMBL/GenBank/DDBJ databases">
        <authorList>
            <person name="Mitreva M."/>
            <person name="Pepin K.H."/>
            <person name="Mihindukulasuriya K.A."/>
            <person name="Fulton R."/>
            <person name="Fronick C."/>
            <person name="O'Laughlin M."/>
            <person name="Miner T."/>
            <person name="Herter B."/>
            <person name="Rosa B.A."/>
            <person name="Cordes M."/>
            <person name="Tomlinson C."/>
            <person name="Wollam A."/>
            <person name="Palsikar V.B."/>
            <person name="Mardis E.R."/>
            <person name="Wilson R.K."/>
        </authorList>
    </citation>
    <scope>NUCLEOTIDE SEQUENCE [LARGE SCALE GENOMIC DNA]</scope>
    <source>
        <strain evidence="2">KA00185</strain>
    </source>
</reference>
<proteinExistence type="predicted"/>
<evidence type="ECO:0000313" key="2">
    <source>
        <dbReference type="Proteomes" id="UP000070483"/>
    </source>
</evidence>